<accession>A0ABR0AFT2</accession>
<name>A0ABR0AFT2_9CRUS</name>
<evidence type="ECO:0000313" key="2">
    <source>
        <dbReference type="EMBL" id="KAK4023972.1"/>
    </source>
</evidence>
<reference evidence="2 3" key="1">
    <citation type="journal article" date="2023" name="Nucleic Acids Res.">
        <title>The hologenome of Daphnia magna reveals possible DNA methylation and microbiome-mediated evolution of the host genome.</title>
        <authorList>
            <person name="Chaturvedi A."/>
            <person name="Li X."/>
            <person name="Dhandapani V."/>
            <person name="Marshall H."/>
            <person name="Kissane S."/>
            <person name="Cuenca-Cambronero M."/>
            <person name="Asole G."/>
            <person name="Calvet F."/>
            <person name="Ruiz-Romero M."/>
            <person name="Marangio P."/>
            <person name="Guigo R."/>
            <person name="Rago D."/>
            <person name="Mirbahai L."/>
            <person name="Eastwood N."/>
            <person name="Colbourne J.K."/>
            <person name="Zhou J."/>
            <person name="Mallon E."/>
            <person name="Orsini L."/>
        </authorList>
    </citation>
    <scope>NUCLEOTIDE SEQUENCE [LARGE SCALE GENOMIC DNA]</scope>
    <source>
        <strain evidence="2">LRV0_1</strain>
    </source>
</reference>
<protein>
    <submittedName>
        <fullName evidence="2">Uncharacterized protein</fullName>
    </submittedName>
</protein>
<keyword evidence="3" id="KW-1185">Reference proteome</keyword>
<sequence length="107" mass="12290">MADEKYSKSLMSKETNKSGNAPTTRPSVSACGDIQHPARLFLEEEKACAAPPVYKRGNVGADSSQENRKKKFWMKIYKHTNEKWQWGRACMAIGHNKVHHCFNRRHD</sequence>
<proteinExistence type="predicted"/>
<gene>
    <name evidence="2" type="ORF">OUZ56_009365</name>
</gene>
<organism evidence="2 3">
    <name type="scientific">Daphnia magna</name>
    <dbReference type="NCBI Taxonomy" id="35525"/>
    <lineage>
        <taxon>Eukaryota</taxon>
        <taxon>Metazoa</taxon>
        <taxon>Ecdysozoa</taxon>
        <taxon>Arthropoda</taxon>
        <taxon>Crustacea</taxon>
        <taxon>Branchiopoda</taxon>
        <taxon>Diplostraca</taxon>
        <taxon>Cladocera</taxon>
        <taxon>Anomopoda</taxon>
        <taxon>Daphniidae</taxon>
        <taxon>Daphnia</taxon>
    </lineage>
</organism>
<dbReference type="EMBL" id="JAOYFB010000037">
    <property type="protein sequence ID" value="KAK4023972.1"/>
    <property type="molecule type" value="Genomic_DNA"/>
</dbReference>
<evidence type="ECO:0000256" key="1">
    <source>
        <dbReference type="SAM" id="MobiDB-lite"/>
    </source>
</evidence>
<feature type="region of interest" description="Disordered" evidence="1">
    <location>
        <begin position="1"/>
        <end position="31"/>
    </location>
</feature>
<feature type="compositionally biased region" description="Polar residues" evidence="1">
    <location>
        <begin position="9"/>
        <end position="27"/>
    </location>
</feature>
<dbReference type="Proteomes" id="UP001234178">
    <property type="component" value="Unassembled WGS sequence"/>
</dbReference>
<comment type="caution">
    <text evidence="2">The sequence shown here is derived from an EMBL/GenBank/DDBJ whole genome shotgun (WGS) entry which is preliminary data.</text>
</comment>
<evidence type="ECO:0000313" key="3">
    <source>
        <dbReference type="Proteomes" id="UP001234178"/>
    </source>
</evidence>